<protein>
    <submittedName>
        <fullName evidence="2">Uncharacterized protein</fullName>
    </submittedName>
</protein>
<evidence type="ECO:0000313" key="2">
    <source>
        <dbReference type="EMBL" id="KAG8457776.1"/>
    </source>
</evidence>
<evidence type="ECO:0000256" key="1">
    <source>
        <dbReference type="SAM" id="MobiDB-lite"/>
    </source>
</evidence>
<feature type="compositionally biased region" description="Low complexity" evidence="1">
    <location>
        <begin position="235"/>
        <end position="254"/>
    </location>
</feature>
<reference evidence="2" key="1">
    <citation type="submission" date="2021-05" db="EMBL/GenBank/DDBJ databases">
        <title>The genome of the haptophyte Pavlova lutheri (Diacronema luteri, Pavlovales) - a model for lipid biosynthesis in eukaryotic algae.</title>
        <authorList>
            <person name="Hulatt C.J."/>
            <person name="Posewitz M.C."/>
        </authorList>
    </citation>
    <scope>NUCLEOTIDE SEQUENCE</scope>
    <source>
        <strain evidence="2">NIVA-4/92</strain>
    </source>
</reference>
<organism evidence="2 3">
    <name type="scientific">Diacronema lutheri</name>
    <name type="common">Unicellular marine alga</name>
    <name type="synonym">Monochrysis lutheri</name>
    <dbReference type="NCBI Taxonomy" id="2081491"/>
    <lineage>
        <taxon>Eukaryota</taxon>
        <taxon>Haptista</taxon>
        <taxon>Haptophyta</taxon>
        <taxon>Pavlovophyceae</taxon>
        <taxon>Pavlovales</taxon>
        <taxon>Pavlovaceae</taxon>
        <taxon>Diacronema</taxon>
    </lineage>
</organism>
<feature type="compositionally biased region" description="Low complexity" evidence="1">
    <location>
        <begin position="272"/>
        <end position="287"/>
    </location>
</feature>
<sequence>MRRASSTSFHVVQQASPTVAAAPRDAPTQRTALVPGPPSAARGTLPTTAGRARADASPDGGARAPGVAALADSLGPTAPAAGIGAAARPLVDTSRRALNAPAAGAGAASRPPFDASRRALGATAVGEGLVAPPGGAPRQLGARARRATDTDLERTPRARAPVVTAAPSRAHAPGGDADTRHGAGAGTGAGAARHGVRARRASDTELEDVTAFGLAELAAALAPQRGGAGSRAPRRSAQLAAPPHAAPPHAAGDAQPPPAARAPSPPPPPLLPATAARADAPTGAAAHRPAERAGEGPGARAGARVGEAPLRGAGGGFARAASKASVGGRVERAEPARSLFSFSLRSPAAVKPNPASNATPPSPPPPTAAAAAAEPKPPLVPMATAHEMFVDMETFAAMRAREREERAADDVSLALEMQRELRARSQAPARSTRHWATAMAANMINAALHRRTIAAERKRSLAKVPP</sequence>
<keyword evidence="3" id="KW-1185">Reference proteome</keyword>
<feature type="compositionally biased region" description="Low complexity" evidence="1">
    <location>
        <begin position="298"/>
        <end position="311"/>
    </location>
</feature>
<comment type="caution">
    <text evidence="2">The sequence shown here is derived from an EMBL/GenBank/DDBJ whole genome shotgun (WGS) entry which is preliminary data.</text>
</comment>
<feature type="compositionally biased region" description="Pro residues" evidence="1">
    <location>
        <begin position="255"/>
        <end position="271"/>
    </location>
</feature>
<feature type="region of interest" description="Disordered" evidence="1">
    <location>
        <begin position="349"/>
        <end position="374"/>
    </location>
</feature>
<evidence type="ECO:0000313" key="3">
    <source>
        <dbReference type="Proteomes" id="UP000751190"/>
    </source>
</evidence>
<feature type="region of interest" description="Disordered" evidence="1">
    <location>
        <begin position="124"/>
        <end position="202"/>
    </location>
</feature>
<feature type="region of interest" description="Disordered" evidence="1">
    <location>
        <begin position="222"/>
        <end position="317"/>
    </location>
</feature>
<proteinExistence type="predicted"/>
<name>A0A8J6C3V2_DIALT</name>
<feature type="region of interest" description="Disordered" evidence="1">
    <location>
        <begin position="1"/>
        <end position="67"/>
    </location>
</feature>
<accession>A0A8J6C3V2</accession>
<dbReference type="AlphaFoldDB" id="A0A8J6C3V2"/>
<dbReference type="OMA" id="MATAHEM"/>
<dbReference type="Proteomes" id="UP000751190">
    <property type="component" value="Unassembled WGS sequence"/>
</dbReference>
<feature type="compositionally biased region" description="Low complexity" evidence="1">
    <location>
        <begin position="158"/>
        <end position="176"/>
    </location>
</feature>
<feature type="compositionally biased region" description="Basic and acidic residues" evidence="1">
    <location>
        <begin position="146"/>
        <end position="156"/>
    </location>
</feature>
<dbReference type="EMBL" id="JAGTXO010000063">
    <property type="protein sequence ID" value="KAG8457776.1"/>
    <property type="molecule type" value="Genomic_DNA"/>
</dbReference>
<feature type="compositionally biased region" description="Polar residues" evidence="1">
    <location>
        <begin position="1"/>
        <end position="17"/>
    </location>
</feature>
<gene>
    <name evidence="2" type="ORF">KFE25_005789</name>
</gene>